<dbReference type="RefSeq" id="XP_016208457.1">
    <property type="nucleotide sequence ID" value="XM_016363715.1"/>
</dbReference>
<evidence type="ECO:0000256" key="3">
    <source>
        <dbReference type="ARBA" id="ARBA00023274"/>
    </source>
</evidence>
<dbReference type="InParanoid" id="A0A0D1ZVV9"/>
<dbReference type="PANTHER" id="PTHR13501:SF10">
    <property type="entry name" value="LARGE RIBOSOMAL SUBUNIT PROTEIN UL22M"/>
    <property type="match status" value="1"/>
</dbReference>
<dbReference type="STRING" id="253628.A0A0D1ZVV9"/>
<dbReference type="GO" id="GO:0006412">
    <property type="term" value="P:translation"/>
    <property type="evidence" value="ECO:0007669"/>
    <property type="project" value="InterPro"/>
</dbReference>
<sequence length="345" mass="39648">MASRAVQRTFLEPGHSLSHSINSICPPCRFASLTIRHSPRLNYSSNTAESRREPENHINSHLQKYLKKAPSSLLQKELDSQKECKETESADLIARGLPSKESIFDSHGESPSVGEQAINVPQPSYELIDPEALLNVLDPEPSKRLSWQRRKVIQQIRKRGEFTKAEIIKRTERECMVSSAMFKTSTKKLVHLARQIAGKPIDDAIAQMQLSKKRVAQDIMKHLEYAKTLAIVSRGMGLGKVENRAGEPVEIETKNGKRKLVTDRTSIYVDQAWVNKGDHTITAEYRGKGKVYRHKHRTAKITVLLKEEATRVRQWQEREEKLKNRKLWLHLPDRPITLQRQYPLW</sequence>
<evidence type="ECO:0000313" key="6">
    <source>
        <dbReference type="Proteomes" id="UP000053259"/>
    </source>
</evidence>
<dbReference type="HOGENOM" id="CLU_057182_0_0_1"/>
<dbReference type="PANTHER" id="PTHR13501">
    <property type="entry name" value="CHLOROPLAST 50S RIBOSOMAL PROTEIN L22-RELATED"/>
    <property type="match status" value="1"/>
</dbReference>
<dbReference type="InterPro" id="IPR047867">
    <property type="entry name" value="Ribosomal_uL22_bac/org-type"/>
</dbReference>
<evidence type="ECO:0000256" key="4">
    <source>
        <dbReference type="RuleBase" id="RU004005"/>
    </source>
</evidence>
<evidence type="ECO:0008006" key="7">
    <source>
        <dbReference type="Google" id="ProtNLM"/>
    </source>
</evidence>
<evidence type="ECO:0000256" key="1">
    <source>
        <dbReference type="ARBA" id="ARBA00009451"/>
    </source>
</evidence>
<dbReference type="InterPro" id="IPR036394">
    <property type="entry name" value="Ribosomal_uL22_sf"/>
</dbReference>
<dbReference type="EMBL" id="KN847624">
    <property type="protein sequence ID" value="KIV98587.1"/>
    <property type="molecule type" value="Genomic_DNA"/>
</dbReference>
<accession>A0A0D1ZVV9</accession>
<dbReference type="AlphaFoldDB" id="A0A0D1ZVV9"/>
<dbReference type="OrthoDB" id="416470at2759"/>
<dbReference type="FunCoup" id="A0A0D1ZVV9">
    <property type="interactions" value="241"/>
</dbReference>
<dbReference type="FunFam" id="3.90.470.10:FF:000017">
    <property type="entry name" value="54S ribosomal protein L22, mitochondrial"/>
    <property type="match status" value="1"/>
</dbReference>
<dbReference type="GO" id="GO:0003735">
    <property type="term" value="F:structural constituent of ribosome"/>
    <property type="evidence" value="ECO:0007669"/>
    <property type="project" value="InterPro"/>
</dbReference>
<reference evidence="5 6" key="1">
    <citation type="submission" date="2015-01" db="EMBL/GenBank/DDBJ databases">
        <title>The Genome Sequence of Ochroconis gallopava CBS43764.</title>
        <authorList>
            <consortium name="The Broad Institute Genomics Platform"/>
            <person name="Cuomo C."/>
            <person name="de Hoog S."/>
            <person name="Gorbushina A."/>
            <person name="Stielow B."/>
            <person name="Teixiera M."/>
            <person name="Abouelleil A."/>
            <person name="Chapman S.B."/>
            <person name="Priest M."/>
            <person name="Young S.K."/>
            <person name="Wortman J."/>
            <person name="Nusbaum C."/>
            <person name="Birren B."/>
        </authorList>
    </citation>
    <scope>NUCLEOTIDE SEQUENCE [LARGE SCALE GENOMIC DNA]</scope>
    <source>
        <strain evidence="5 6">CBS 43764</strain>
    </source>
</reference>
<keyword evidence="3 4" id="KW-0687">Ribonucleoprotein</keyword>
<organism evidence="5 6">
    <name type="scientific">Verruconis gallopava</name>
    <dbReference type="NCBI Taxonomy" id="253628"/>
    <lineage>
        <taxon>Eukaryota</taxon>
        <taxon>Fungi</taxon>
        <taxon>Dikarya</taxon>
        <taxon>Ascomycota</taxon>
        <taxon>Pezizomycotina</taxon>
        <taxon>Dothideomycetes</taxon>
        <taxon>Pleosporomycetidae</taxon>
        <taxon>Venturiales</taxon>
        <taxon>Sympoventuriaceae</taxon>
        <taxon>Verruconis</taxon>
    </lineage>
</organism>
<dbReference type="GO" id="GO:0015934">
    <property type="term" value="C:large ribosomal subunit"/>
    <property type="evidence" value="ECO:0007669"/>
    <property type="project" value="InterPro"/>
</dbReference>
<dbReference type="Pfam" id="PF00237">
    <property type="entry name" value="Ribosomal_L22"/>
    <property type="match status" value="2"/>
</dbReference>
<dbReference type="VEuPathDB" id="FungiDB:PV09_09621"/>
<proteinExistence type="inferred from homology"/>
<comment type="similarity">
    <text evidence="1 4">Belongs to the universal ribosomal protein uL22 family.</text>
</comment>
<gene>
    <name evidence="5" type="ORF">PV09_09621</name>
</gene>
<dbReference type="InterPro" id="IPR001063">
    <property type="entry name" value="Ribosomal_uL22"/>
</dbReference>
<name>A0A0D1ZVV9_9PEZI</name>
<dbReference type="Proteomes" id="UP000053259">
    <property type="component" value="Unassembled WGS sequence"/>
</dbReference>
<dbReference type="GeneID" id="27317594"/>
<dbReference type="Gene3D" id="3.90.470.10">
    <property type="entry name" value="Ribosomal protein L22/L17"/>
    <property type="match status" value="1"/>
</dbReference>
<keyword evidence="6" id="KW-1185">Reference proteome</keyword>
<evidence type="ECO:0000256" key="2">
    <source>
        <dbReference type="ARBA" id="ARBA00022980"/>
    </source>
</evidence>
<keyword evidence="2 4" id="KW-0689">Ribosomal protein</keyword>
<protein>
    <recommendedName>
        <fullName evidence="7">Ribosomal protein L22</fullName>
    </recommendedName>
</protein>
<evidence type="ECO:0000313" key="5">
    <source>
        <dbReference type="EMBL" id="KIV98587.1"/>
    </source>
</evidence>
<dbReference type="SUPFAM" id="SSF54843">
    <property type="entry name" value="Ribosomal protein L22"/>
    <property type="match status" value="1"/>
</dbReference>